<keyword evidence="3" id="KW-1185">Reference proteome</keyword>
<evidence type="ECO:0000259" key="1">
    <source>
        <dbReference type="Pfam" id="PF12937"/>
    </source>
</evidence>
<dbReference type="AlphaFoldDB" id="A0AAD5DQG2"/>
<dbReference type="InterPro" id="IPR036047">
    <property type="entry name" value="F-box-like_dom_sf"/>
</dbReference>
<dbReference type="EMBL" id="JADXDR010000078">
    <property type="protein sequence ID" value="KAI7840533.1"/>
    <property type="molecule type" value="Genomic_DNA"/>
</dbReference>
<name>A0AAD5DQG2_9CHLO</name>
<dbReference type="Gene3D" id="1.20.1280.50">
    <property type="match status" value="1"/>
</dbReference>
<evidence type="ECO:0000313" key="3">
    <source>
        <dbReference type="Proteomes" id="UP001205105"/>
    </source>
</evidence>
<dbReference type="Proteomes" id="UP001205105">
    <property type="component" value="Unassembled WGS sequence"/>
</dbReference>
<reference evidence="2" key="1">
    <citation type="submission" date="2020-11" db="EMBL/GenBank/DDBJ databases">
        <title>Chlorella ohadii genome sequencing and assembly.</title>
        <authorList>
            <person name="Murik O."/>
            <person name="Treves H."/>
            <person name="Kedem I."/>
            <person name="Shotland Y."/>
            <person name="Kaplan A."/>
        </authorList>
    </citation>
    <scope>NUCLEOTIDE SEQUENCE</scope>
    <source>
        <strain evidence="2">1</strain>
    </source>
</reference>
<gene>
    <name evidence="2" type="ORF">COHA_005689</name>
</gene>
<dbReference type="SUPFAM" id="SSF81383">
    <property type="entry name" value="F-box domain"/>
    <property type="match status" value="1"/>
</dbReference>
<comment type="caution">
    <text evidence="2">The sequence shown here is derived from an EMBL/GenBank/DDBJ whole genome shotgun (WGS) entry which is preliminary data.</text>
</comment>
<evidence type="ECO:0000313" key="2">
    <source>
        <dbReference type="EMBL" id="KAI7840533.1"/>
    </source>
</evidence>
<proteinExistence type="predicted"/>
<feature type="domain" description="F-box" evidence="1">
    <location>
        <begin position="19"/>
        <end position="58"/>
    </location>
</feature>
<organism evidence="2 3">
    <name type="scientific">Chlorella ohadii</name>
    <dbReference type="NCBI Taxonomy" id="2649997"/>
    <lineage>
        <taxon>Eukaryota</taxon>
        <taxon>Viridiplantae</taxon>
        <taxon>Chlorophyta</taxon>
        <taxon>core chlorophytes</taxon>
        <taxon>Trebouxiophyceae</taxon>
        <taxon>Chlorellales</taxon>
        <taxon>Chlorellaceae</taxon>
        <taxon>Chlorella clade</taxon>
        <taxon>Chlorella</taxon>
    </lineage>
</organism>
<sequence length="140" mass="14872">MAALQGNAQPDVEPEAVTIDSVPDAVLSRALGLLTQRERRCAALVCKRFAALACSPELLQAVEADVIDSSDAHSLTAWLTRHRQHVRRLHIGIDPEAFKEDEPAAVACLAVAGTAGSLAALEVQGCIPGWPLCDRCSTFS</sequence>
<protein>
    <recommendedName>
        <fullName evidence="1">F-box domain-containing protein</fullName>
    </recommendedName>
</protein>
<accession>A0AAD5DQG2</accession>
<dbReference type="InterPro" id="IPR001810">
    <property type="entry name" value="F-box_dom"/>
</dbReference>
<dbReference type="Pfam" id="PF12937">
    <property type="entry name" value="F-box-like"/>
    <property type="match status" value="1"/>
</dbReference>